<evidence type="ECO:0000313" key="1">
    <source>
        <dbReference type="EMBL" id="RNA28187.1"/>
    </source>
</evidence>
<accession>A0A3M7RXZ2</accession>
<proteinExistence type="predicted"/>
<organism evidence="1 2">
    <name type="scientific">Brachionus plicatilis</name>
    <name type="common">Marine rotifer</name>
    <name type="synonym">Brachionus muelleri</name>
    <dbReference type="NCBI Taxonomy" id="10195"/>
    <lineage>
        <taxon>Eukaryota</taxon>
        <taxon>Metazoa</taxon>
        <taxon>Spiralia</taxon>
        <taxon>Gnathifera</taxon>
        <taxon>Rotifera</taxon>
        <taxon>Eurotatoria</taxon>
        <taxon>Monogononta</taxon>
        <taxon>Pseudotrocha</taxon>
        <taxon>Ploima</taxon>
        <taxon>Brachionidae</taxon>
        <taxon>Brachionus</taxon>
    </lineage>
</organism>
<name>A0A3M7RXZ2_BRAPC</name>
<comment type="caution">
    <text evidence="1">The sequence shown here is derived from an EMBL/GenBank/DDBJ whole genome shotgun (WGS) entry which is preliminary data.</text>
</comment>
<protein>
    <submittedName>
        <fullName evidence="1">Uncharacterized protein</fullName>
    </submittedName>
</protein>
<dbReference type="EMBL" id="REGN01002424">
    <property type="protein sequence ID" value="RNA28187.1"/>
    <property type="molecule type" value="Genomic_DNA"/>
</dbReference>
<evidence type="ECO:0000313" key="2">
    <source>
        <dbReference type="Proteomes" id="UP000276133"/>
    </source>
</evidence>
<gene>
    <name evidence="1" type="ORF">BpHYR1_054088</name>
</gene>
<keyword evidence="2" id="KW-1185">Reference proteome</keyword>
<dbReference type="AlphaFoldDB" id="A0A3M7RXZ2"/>
<dbReference type="Proteomes" id="UP000276133">
    <property type="component" value="Unassembled WGS sequence"/>
</dbReference>
<reference evidence="1 2" key="1">
    <citation type="journal article" date="2018" name="Sci. Rep.">
        <title>Genomic signatures of local adaptation to the degree of environmental predictability in rotifers.</title>
        <authorList>
            <person name="Franch-Gras L."/>
            <person name="Hahn C."/>
            <person name="Garcia-Roger E.M."/>
            <person name="Carmona M.J."/>
            <person name="Serra M."/>
            <person name="Gomez A."/>
        </authorList>
    </citation>
    <scope>NUCLEOTIDE SEQUENCE [LARGE SCALE GENOMIC DNA]</scope>
    <source>
        <strain evidence="1">HYR1</strain>
    </source>
</reference>
<sequence>MVFLNHRIYIQNKTVIRLMISVQYLVYYLQMIASVERLLNESRFTHGQLKQTFNSMLRNMLLIVSYYMFSKKNLENKIKEYFKKNLIFLIETKIYDNSLKIKIDKIKKNF</sequence>